<feature type="binding site" description="in other chain" evidence="10">
    <location>
        <begin position="210"/>
        <end position="213"/>
    </location>
    <ligand>
        <name>pyridoxal 5'-phosphate</name>
        <dbReference type="ChEBI" id="CHEBI:597326"/>
        <note>ligand shared between dimeric partners</note>
    </ligand>
</feature>
<keyword evidence="7 10" id="KW-0663">Pyridoxal phosphate</keyword>
<dbReference type="FunFam" id="3.90.1150.10:FF:000004">
    <property type="entry name" value="2-amino-3-ketobutyrate coenzyme A ligase"/>
    <property type="match status" value="1"/>
</dbReference>
<dbReference type="FunFam" id="3.40.640.10:FF:000006">
    <property type="entry name" value="5-aminolevulinate synthase, mitochondrial"/>
    <property type="match status" value="1"/>
</dbReference>
<reference evidence="12" key="1">
    <citation type="submission" date="2020-07" db="EMBL/GenBank/DDBJ databases">
        <title>Vallitalea pronyensis genome.</title>
        <authorList>
            <person name="Postec A."/>
        </authorList>
    </citation>
    <scope>NUCLEOTIDE SEQUENCE</scope>
    <source>
        <strain evidence="12">FatNI3</strain>
    </source>
</reference>
<dbReference type="InterPro" id="IPR050087">
    <property type="entry name" value="AON_synthase_class-II"/>
</dbReference>
<keyword evidence="5 10" id="KW-0808">Transferase</keyword>
<dbReference type="PROSITE" id="PS00599">
    <property type="entry name" value="AA_TRANSFER_CLASS_2"/>
    <property type="match status" value="1"/>
</dbReference>
<dbReference type="PANTHER" id="PTHR13693">
    <property type="entry name" value="CLASS II AMINOTRANSFERASE/8-AMINO-7-OXONONANOATE SYNTHASE"/>
    <property type="match status" value="1"/>
</dbReference>
<evidence type="ECO:0000256" key="3">
    <source>
        <dbReference type="ARBA" id="ARBA00010008"/>
    </source>
</evidence>
<feature type="binding site" description="in other chain" evidence="10">
    <location>
        <begin position="241"/>
        <end position="244"/>
    </location>
    <ligand>
        <name>pyridoxal 5'-phosphate</name>
        <dbReference type="ChEBI" id="CHEBI:597326"/>
        <note>ligand shared between dimeric partners</note>
    </ligand>
</feature>
<dbReference type="InterPro" id="IPR004839">
    <property type="entry name" value="Aminotransferase_I/II_large"/>
</dbReference>
<dbReference type="Pfam" id="PF00155">
    <property type="entry name" value="Aminotran_1_2"/>
    <property type="match status" value="1"/>
</dbReference>
<evidence type="ECO:0000313" key="13">
    <source>
        <dbReference type="Proteomes" id="UP000683246"/>
    </source>
</evidence>
<dbReference type="HAMAP" id="MF_00985">
    <property type="entry name" value="2am3keto_CoA_ligase"/>
    <property type="match status" value="1"/>
</dbReference>
<dbReference type="RefSeq" id="WP_212695751.1">
    <property type="nucleotide sequence ID" value="NZ_CP058649.1"/>
</dbReference>
<comment type="cofactor">
    <cofactor evidence="10">
        <name>pyridoxal 5'-phosphate</name>
        <dbReference type="ChEBI" id="CHEBI:597326"/>
    </cofactor>
    <text evidence="10">Binds 1 pyridoxal phosphate per subunit.</text>
</comment>
<dbReference type="GO" id="GO:0019518">
    <property type="term" value="P:L-threonine catabolic process to glycine"/>
    <property type="evidence" value="ECO:0007669"/>
    <property type="project" value="UniProtKB-UniRule"/>
</dbReference>
<organism evidence="12 13">
    <name type="scientific">Vallitalea pronyensis</name>
    <dbReference type="NCBI Taxonomy" id="1348613"/>
    <lineage>
        <taxon>Bacteria</taxon>
        <taxon>Bacillati</taxon>
        <taxon>Bacillota</taxon>
        <taxon>Clostridia</taxon>
        <taxon>Lachnospirales</taxon>
        <taxon>Vallitaleaceae</taxon>
        <taxon>Vallitalea</taxon>
    </lineage>
</organism>
<dbReference type="GO" id="GO:0008890">
    <property type="term" value="F:glycine C-acetyltransferase activity"/>
    <property type="evidence" value="ECO:0007669"/>
    <property type="project" value="UniProtKB-UniRule"/>
</dbReference>
<dbReference type="InterPro" id="IPR015421">
    <property type="entry name" value="PyrdxlP-dep_Trfase_major"/>
</dbReference>
<dbReference type="InterPro" id="IPR015422">
    <property type="entry name" value="PyrdxlP-dep_Trfase_small"/>
</dbReference>
<dbReference type="Gene3D" id="3.90.1150.10">
    <property type="entry name" value="Aspartate Aminotransferase, domain 1"/>
    <property type="match status" value="1"/>
</dbReference>
<dbReference type="InterPro" id="IPR011282">
    <property type="entry name" value="2am3keto_CoA_ligase"/>
</dbReference>
<protein>
    <recommendedName>
        <fullName evidence="10">2-amino-3-ketobutyrate coenzyme A ligase</fullName>
        <shortName evidence="10">AKB ligase</shortName>
        <ecNumber evidence="10">2.3.1.29</ecNumber>
    </recommendedName>
    <alternativeName>
        <fullName evidence="10">Glycine acetyltransferase</fullName>
    </alternativeName>
</protein>
<evidence type="ECO:0000256" key="5">
    <source>
        <dbReference type="ARBA" id="ARBA00022679"/>
    </source>
</evidence>
<dbReference type="Gene3D" id="3.40.640.10">
    <property type="entry name" value="Type I PLP-dependent aspartate aminotransferase-like (Major domain)"/>
    <property type="match status" value="1"/>
</dbReference>
<dbReference type="GO" id="GO:0005737">
    <property type="term" value="C:cytoplasm"/>
    <property type="evidence" value="ECO:0007669"/>
    <property type="project" value="UniProtKB-ARBA"/>
</dbReference>
<proteinExistence type="inferred from homology"/>
<evidence type="ECO:0000256" key="7">
    <source>
        <dbReference type="ARBA" id="ARBA00022898"/>
    </source>
</evidence>
<name>A0A8J8MNA0_9FIRM</name>
<dbReference type="Proteomes" id="UP000683246">
    <property type="component" value="Chromosome"/>
</dbReference>
<evidence type="ECO:0000256" key="10">
    <source>
        <dbReference type="HAMAP-Rule" id="MF_00985"/>
    </source>
</evidence>
<dbReference type="GO" id="GO:0008710">
    <property type="term" value="F:8-amino-7-oxononanoate synthase activity"/>
    <property type="evidence" value="ECO:0007669"/>
    <property type="project" value="UniProtKB-EC"/>
</dbReference>
<feature type="binding site" evidence="10">
    <location>
        <position position="136"/>
    </location>
    <ligand>
        <name>substrate</name>
    </ligand>
</feature>
<evidence type="ECO:0000313" key="12">
    <source>
        <dbReference type="EMBL" id="QUI25052.1"/>
    </source>
</evidence>
<comment type="pathway">
    <text evidence="10">Amino-acid degradation; L-threonine degradation via oxydo-reductase pathway; glycine from L-threonine: step 2/2.</text>
</comment>
<keyword evidence="8 10" id="KW-0012">Acyltransferase</keyword>
<keyword evidence="13" id="KW-1185">Reference proteome</keyword>
<feature type="binding site" description="in other chain" evidence="10">
    <location>
        <position position="185"/>
    </location>
    <ligand>
        <name>pyridoxal 5'-phosphate</name>
        <dbReference type="ChEBI" id="CHEBI:597326"/>
        <note>ligand shared between dimeric partners</note>
    </ligand>
</feature>
<dbReference type="EMBL" id="CP058649">
    <property type="protein sequence ID" value="QUI25052.1"/>
    <property type="molecule type" value="Genomic_DNA"/>
</dbReference>
<dbReference type="KEGG" id="vpy:HZI73_23375"/>
<comment type="function">
    <text evidence="1">Catalyzes the decarboxylative condensation of pimeloyl-[acyl-carrier protein] and L-alanine to produce 8-amino-7-oxononanoate (AON), [acyl-carrier protein], and carbon dioxide.</text>
</comment>
<keyword evidence="6" id="KW-0093">Biotin biosynthesis</keyword>
<comment type="pathway">
    <text evidence="2">Cofactor biosynthesis; biotin biosynthesis.</text>
</comment>
<evidence type="ECO:0000256" key="9">
    <source>
        <dbReference type="ARBA" id="ARBA00047715"/>
    </source>
</evidence>
<dbReference type="GO" id="GO:0030170">
    <property type="term" value="F:pyridoxal phosphate binding"/>
    <property type="evidence" value="ECO:0007669"/>
    <property type="project" value="UniProtKB-UniRule"/>
</dbReference>
<dbReference type="PANTHER" id="PTHR13693:SF102">
    <property type="entry name" value="2-AMINO-3-KETOBUTYRATE COENZYME A LIGASE, MITOCHONDRIAL"/>
    <property type="match status" value="1"/>
</dbReference>
<dbReference type="CDD" id="cd06454">
    <property type="entry name" value="KBL_like"/>
    <property type="match status" value="1"/>
</dbReference>
<feature type="binding site" evidence="10">
    <location>
        <begin position="274"/>
        <end position="275"/>
    </location>
    <ligand>
        <name>pyridoxal 5'-phosphate</name>
        <dbReference type="ChEBI" id="CHEBI:597326"/>
        <note>ligand shared between dimeric partners</note>
    </ligand>
</feature>
<comment type="catalytic activity">
    <reaction evidence="9">
        <text>6-carboxyhexanoyl-[ACP] + L-alanine + H(+) = (8S)-8-amino-7-oxononanoate + holo-[ACP] + CO2</text>
        <dbReference type="Rhea" id="RHEA:42288"/>
        <dbReference type="Rhea" id="RHEA-COMP:9685"/>
        <dbReference type="Rhea" id="RHEA-COMP:9955"/>
        <dbReference type="ChEBI" id="CHEBI:15378"/>
        <dbReference type="ChEBI" id="CHEBI:16526"/>
        <dbReference type="ChEBI" id="CHEBI:57972"/>
        <dbReference type="ChEBI" id="CHEBI:64479"/>
        <dbReference type="ChEBI" id="CHEBI:78846"/>
        <dbReference type="ChEBI" id="CHEBI:149468"/>
        <dbReference type="EC" id="2.3.1.47"/>
    </reaction>
</comment>
<dbReference type="EC" id="2.3.1.29" evidence="10"/>
<dbReference type="NCBIfam" id="TIGR01822">
    <property type="entry name" value="2am3keto_CoA"/>
    <property type="match status" value="1"/>
</dbReference>
<feature type="domain" description="Aminotransferase class I/classII large" evidence="11">
    <location>
        <begin position="43"/>
        <end position="387"/>
    </location>
</feature>
<dbReference type="AlphaFoldDB" id="A0A8J8MNA0"/>
<dbReference type="SUPFAM" id="SSF53383">
    <property type="entry name" value="PLP-dependent transferases"/>
    <property type="match status" value="1"/>
</dbReference>
<dbReference type="UniPathway" id="UPA00046">
    <property type="reaction ID" value="UER00506"/>
</dbReference>
<comment type="caution">
    <text evidence="10">Lacks conserved residue(s) required for the propagation of feature annotation.</text>
</comment>
<evidence type="ECO:0000256" key="1">
    <source>
        <dbReference type="ARBA" id="ARBA00002513"/>
    </source>
</evidence>
<dbReference type="NCBIfam" id="NF005394">
    <property type="entry name" value="PRK06939.1"/>
    <property type="match status" value="1"/>
</dbReference>
<comment type="catalytic activity">
    <reaction evidence="10">
        <text>glycine + acetyl-CoA = (2S)-2-amino-3-oxobutanoate + CoA</text>
        <dbReference type="Rhea" id="RHEA:20736"/>
        <dbReference type="ChEBI" id="CHEBI:57287"/>
        <dbReference type="ChEBI" id="CHEBI:57288"/>
        <dbReference type="ChEBI" id="CHEBI:57305"/>
        <dbReference type="ChEBI" id="CHEBI:78948"/>
        <dbReference type="EC" id="2.3.1.29"/>
    </reaction>
</comment>
<evidence type="ECO:0000259" key="11">
    <source>
        <dbReference type="Pfam" id="PF00155"/>
    </source>
</evidence>
<dbReference type="InterPro" id="IPR001917">
    <property type="entry name" value="Aminotrans_II_pyridoxalP_BS"/>
</dbReference>
<evidence type="ECO:0000256" key="2">
    <source>
        <dbReference type="ARBA" id="ARBA00004746"/>
    </source>
</evidence>
<feature type="binding site" evidence="10">
    <location>
        <position position="368"/>
    </location>
    <ligand>
        <name>substrate</name>
    </ligand>
</feature>
<feature type="modified residue" description="N6-(pyridoxal phosphate)lysine" evidence="10">
    <location>
        <position position="244"/>
    </location>
</feature>
<dbReference type="InterPro" id="IPR015424">
    <property type="entry name" value="PyrdxlP-dep_Trfase"/>
</dbReference>
<sequence>MFNFAKEIYDEQLKDIKASGLWKKERVVTTPQSGTINTLAKDQVLNFCANNYLGLASHPDVIDAAKASYDQWGYGLSSVRFIVGTQQIHKDLEKKISEFLQTDDTILYSSAFDANGGLFETILTADDAIISDELNHASIIDGVRLSKAKRYRYLNNNMTDLEEKLREADDNGARIKLIATDGVFSMDGIIANLQGICDLAEKYNAMVMVDDSHATGFVGEHGRGTHEFRDVMGRVDIITSTLGKALGGASGGFTSGRQEIIDLLRQRSRPYLFSNTLSPAITATSLKILDMLSSSTALRDKLEENTVYFREGMRQVGFDIPEGEHPIVPIMLGDAVIAQKMAEKMLEKGIYVIGFYYPVVPKGKARIRTQISAVHSKEDLDRAIQAFAEAKNELGV</sequence>
<evidence type="ECO:0000256" key="8">
    <source>
        <dbReference type="ARBA" id="ARBA00023315"/>
    </source>
</evidence>
<comment type="subunit">
    <text evidence="4 10">Homodimer.</text>
</comment>
<accession>A0A8J8MNA0</accession>
<evidence type="ECO:0000256" key="4">
    <source>
        <dbReference type="ARBA" id="ARBA00011738"/>
    </source>
</evidence>
<comment type="similarity">
    <text evidence="3">Belongs to the class-II pyridoxal-phosphate-dependent aminotransferase family. BioF subfamily.</text>
</comment>
<gene>
    <name evidence="10 12" type="primary">kbl</name>
    <name evidence="12" type="ORF">HZI73_23375</name>
</gene>
<evidence type="ECO:0000256" key="6">
    <source>
        <dbReference type="ARBA" id="ARBA00022756"/>
    </source>
</evidence>
<dbReference type="GO" id="GO:0009102">
    <property type="term" value="P:biotin biosynthetic process"/>
    <property type="evidence" value="ECO:0007669"/>
    <property type="project" value="UniProtKB-KW"/>
</dbReference>
<comment type="function">
    <text evidence="10">Catalyzes the cleavage of 2-amino-3-ketobutyrate to glycine and acetyl-CoA.</text>
</comment>